<keyword evidence="2" id="KW-1185">Reference proteome</keyword>
<protein>
    <submittedName>
        <fullName evidence="1">Uncharacterized protein</fullName>
    </submittedName>
</protein>
<dbReference type="KEGG" id="lsz:JCM16776_1694"/>
<evidence type="ECO:0000313" key="1">
    <source>
        <dbReference type="EMBL" id="BBM41462.1"/>
    </source>
</evidence>
<dbReference type="Proteomes" id="UP000322617">
    <property type="component" value="Chromosome"/>
</dbReference>
<dbReference type="AlphaFoldDB" id="A0A510JQ19"/>
<accession>A0A510JQ19</accession>
<evidence type="ECO:0000313" key="2">
    <source>
        <dbReference type="Proteomes" id="UP000322617"/>
    </source>
</evidence>
<sequence>MKKNILLILFAILAFALALIITNPNFKDFKNRLINLEK</sequence>
<organism evidence="1 2">
    <name type="scientific">Leptotrichia shahii</name>
    <dbReference type="NCBI Taxonomy" id="157691"/>
    <lineage>
        <taxon>Bacteria</taxon>
        <taxon>Fusobacteriati</taxon>
        <taxon>Fusobacteriota</taxon>
        <taxon>Fusobacteriia</taxon>
        <taxon>Fusobacteriales</taxon>
        <taxon>Leptotrichiaceae</taxon>
        <taxon>Leptotrichia</taxon>
    </lineage>
</organism>
<dbReference type="EMBL" id="AP019827">
    <property type="protein sequence ID" value="BBM41462.1"/>
    <property type="molecule type" value="Genomic_DNA"/>
</dbReference>
<name>A0A510JQ19_9FUSO</name>
<reference evidence="1 2" key="1">
    <citation type="submission" date="2019-07" db="EMBL/GenBank/DDBJ databases">
        <title>Complete Genome Sequence of Leptotrichia shahii Strain JCM 16776.</title>
        <authorList>
            <person name="Watanabe S."/>
            <person name="Cui L."/>
        </authorList>
    </citation>
    <scope>NUCLEOTIDE SEQUENCE [LARGE SCALE GENOMIC DNA]</scope>
    <source>
        <strain evidence="1 2">JCM16776</strain>
    </source>
</reference>
<gene>
    <name evidence="1" type="ORF">JCM16776_1694</name>
</gene>
<proteinExistence type="predicted"/>